<dbReference type="GO" id="GO:0045087">
    <property type="term" value="P:innate immune response"/>
    <property type="evidence" value="ECO:0007669"/>
    <property type="project" value="TreeGrafter"/>
</dbReference>
<keyword evidence="7" id="KW-1185">Reference proteome</keyword>
<dbReference type="InterPro" id="IPR032104">
    <property type="entry name" value="Spaetzle"/>
</dbReference>
<dbReference type="AlphaFoldDB" id="A0A9N9N2N4"/>
<keyword evidence="4" id="KW-1133">Transmembrane helix</keyword>
<keyword evidence="4" id="KW-0812">Transmembrane</keyword>
<evidence type="ECO:0000256" key="3">
    <source>
        <dbReference type="ARBA" id="ARBA00023180"/>
    </source>
</evidence>
<reference evidence="6" key="1">
    <citation type="submission" date="2022-01" db="EMBL/GenBank/DDBJ databases">
        <authorList>
            <person name="King R."/>
        </authorList>
    </citation>
    <scope>NUCLEOTIDE SEQUENCE</scope>
</reference>
<keyword evidence="2" id="KW-1015">Disulfide bond</keyword>
<feature type="domain" description="Spaetzle" evidence="5">
    <location>
        <begin position="99"/>
        <end position="192"/>
    </location>
</feature>
<dbReference type="GO" id="GO:0005615">
    <property type="term" value="C:extracellular space"/>
    <property type="evidence" value="ECO:0007669"/>
    <property type="project" value="UniProtKB-ARBA"/>
</dbReference>
<dbReference type="GO" id="GO:0005121">
    <property type="term" value="F:Toll binding"/>
    <property type="evidence" value="ECO:0007669"/>
    <property type="project" value="TreeGrafter"/>
</dbReference>
<sequence length="204" mass="23278">MKSQSIYFVISVFMCCTLATPIKEPKLLKTKNRFKPKFNPSSCTFSLGICNRTDAYPINAIQRLVKRKKNLQLFSKVSLIEPASDFPLPQVRNTIEPDNLCRTQTVTILPKVGYDLQSGEHRFIINIKDYVQTVVYETCVKPDEECIGADSFPFGFRTLCKQKNNIVRLVSLTSKGNIEYGKFMVPSTCICSYYRDINNELSAF</sequence>
<dbReference type="Gene3D" id="2.10.90.10">
    <property type="entry name" value="Cystine-knot cytokines"/>
    <property type="match status" value="1"/>
</dbReference>
<accession>A0A9N9N2N4</accession>
<evidence type="ECO:0000313" key="7">
    <source>
        <dbReference type="Proteomes" id="UP001152799"/>
    </source>
</evidence>
<protein>
    <recommendedName>
        <fullName evidence="5">Spaetzle domain-containing protein</fullName>
    </recommendedName>
</protein>
<keyword evidence="3" id="KW-0325">Glycoprotein</keyword>
<dbReference type="EMBL" id="OU892284">
    <property type="protein sequence ID" value="CAG9773001.1"/>
    <property type="molecule type" value="Genomic_DNA"/>
</dbReference>
<feature type="transmembrane region" description="Helical" evidence="4">
    <location>
        <begin position="6"/>
        <end position="22"/>
    </location>
</feature>
<keyword evidence="1" id="KW-0732">Signal</keyword>
<dbReference type="GO" id="GO:0021556">
    <property type="term" value="P:central nervous system formation"/>
    <property type="evidence" value="ECO:0007669"/>
    <property type="project" value="TreeGrafter"/>
</dbReference>
<dbReference type="Proteomes" id="UP001152799">
    <property type="component" value="Chromosome 8"/>
</dbReference>
<proteinExistence type="predicted"/>
<evidence type="ECO:0000256" key="1">
    <source>
        <dbReference type="ARBA" id="ARBA00022729"/>
    </source>
</evidence>
<organism evidence="6 7">
    <name type="scientific">Ceutorhynchus assimilis</name>
    <name type="common">cabbage seed weevil</name>
    <dbReference type="NCBI Taxonomy" id="467358"/>
    <lineage>
        <taxon>Eukaryota</taxon>
        <taxon>Metazoa</taxon>
        <taxon>Ecdysozoa</taxon>
        <taxon>Arthropoda</taxon>
        <taxon>Hexapoda</taxon>
        <taxon>Insecta</taxon>
        <taxon>Pterygota</taxon>
        <taxon>Neoptera</taxon>
        <taxon>Endopterygota</taxon>
        <taxon>Coleoptera</taxon>
        <taxon>Polyphaga</taxon>
        <taxon>Cucujiformia</taxon>
        <taxon>Curculionidae</taxon>
        <taxon>Ceutorhynchinae</taxon>
        <taxon>Ceutorhynchus</taxon>
    </lineage>
</organism>
<name>A0A9N9N2N4_9CUCU</name>
<dbReference type="InterPro" id="IPR052444">
    <property type="entry name" value="Spz/Toll_ligand-like"/>
</dbReference>
<dbReference type="InterPro" id="IPR029034">
    <property type="entry name" value="Cystine-knot_cytokine"/>
</dbReference>
<keyword evidence="4" id="KW-0472">Membrane</keyword>
<dbReference type="SUPFAM" id="SSF57501">
    <property type="entry name" value="Cystine-knot cytokines"/>
    <property type="match status" value="1"/>
</dbReference>
<dbReference type="GO" id="GO:0008083">
    <property type="term" value="F:growth factor activity"/>
    <property type="evidence" value="ECO:0007669"/>
    <property type="project" value="TreeGrafter"/>
</dbReference>
<evidence type="ECO:0000256" key="2">
    <source>
        <dbReference type="ARBA" id="ARBA00023157"/>
    </source>
</evidence>
<dbReference type="Pfam" id="PF16077">
    <property type="entry name" value="Spaetzle"/>
    <property type="match status" value="1"/>
</dbReference>
<evidence type="ECO:0000259" key="5">
    <source>
        <dbReference type="Pfam" id="PF16077"/>
    </source>
</evidence>
<evidence type="ECO:0000313" key="6">
    <source>
        <dbReference type="EMBL" id="CAG9773001.1"/>
    </source>
</evidence>
<dbReference type="OrthoDB" id="6359065at2759"/>
<dbReference type="PANTHER" id="PTHR23199:SF12">
    <property type="entry name" value="NEUROTROPHIN 1-RELATED"/>
    <property type="match status" value="1"/>
</dbReference>
<dbReference type="PANTHER" id="PTHR23199">
    <property type="entry name" value="NEUROTROPHIN 1-RELATED"/>
    <property type="match status" value="1"/>
</dbReference>
<gene>
    <name evidence="6" type="ORF">CEUTPL_LOCUS13402</name>
</gene>
<evidence type="ECO:0000256" key="4">
    <source>
        <dbReference type="SAM" id="Phobius"/>
    </source>
</evidence>